<evidence type="ECO:0000313" key="4">
    <source>
        <dbReference type="Proteomes" id="UP000092743"/>
    </source>
</evidence>
<dbReference type="PANTHER" id="PTHR35004">
    <property type="entry name" value="TRANSPOSASE RV3428C-RELATED"/>
    <property type="match status" value="1"/>
</dbReference>
<dbReference type="EMBL" id="CP015354">
    <property type="protein sequence ID" value="ANS52087.1"/>
    <property type="molecule type" value="Genomic_DNA"/>
</dbReference>
<gene>
    <name evidence="3" type="ORF">BT246_67950</name>
</gene>
<proteinExistence type="predicted"/>
<dbReference type="GO" id="GO:0015074">
    <property type="term" value="P:DNA integration"/>
    <property type="evidence" value="ECO:0007669"/>
    <property type="project" value="InterPro"/>
</dbReference>
<feature type="domain" description="Integrase catalytic" evidence="2">
    <location>
        <begin position="126"/>
        <end position="247"/>
    </location>
</feature>
<protein>
    <recommendedName>
        <fullName evidence="2">Integrase catalytic domain-containing protein</fullName>
    </recommendedName>
</protein>
<dbReference type="RefSeq" id="WP_065486711.1">
    <property type="nucleotide sequence ID" value="NZ_CP015354.1"/>
</dbReference>
<dbReference type="SUPFAM" id="SSF53098">
    <property type="entry name" value="Ribonuclease H-like"/>
    <property type="match status" value="1"/>
</dbReference>
<dbReference type="AlphaFoldDB" id="A0A9W3SJ93"/>
<dbReference type="GO" id="GO:0003676">
    <property type="term" value="F:nucleic acid binding"/>
    <property type="evidence" value="ECO:0007669"/>
    <property type="project" value="InterPro"/>
</dbReference>
<dbReference type="InterPro" id="IPR001584">
    <property type="entry name" value="Integrase_cat-core"/>
</dbReference>
<accession>A0A9W3SJ93</accession>
<sequence>MLTMPEIHYIKHLRETDDLSISEISRKVGKNWRKVKKYADGEVYPSDFDINFTKTGMMYDSEFGEIVDLWLEEDSKLRRKERRTNKKIFNQLKTEYNFKGSYRTVCEYIQLRKPQMKIEKSTRYERLEHPAGEAQVDFGNMTVIKDGAYKDIKVLLLSFPYSNAAFVYPLPSENTECFLEGLKQLFHQAGGVPTHLRIDNLSAAVVTVGKGDNRTYTDAFLQFQMHYNFEVQPCNPYSGHEKGNVERKVCYTRNNWFTTAPIMESFSQLAQWLEVQAMEDQKRLHYEKEVMIEDLWNDDKAALKPLPLEDLTVFSLDTTTVNKYGEITVDQERFVLRKTNVKQVIIIKKEWNQFTCYTAEGENIFTEYRPYMHTNRPIPWEEIFEDWEKKPRVIRYSRFFKYLPQRVQDYLLFHKDERKACLTGLKYLIQKYSLQQLHLLLENEEWLKKAPHELDIILQTKQVTYPQKWKENHTPPVLIDYETDLQQYDRKLCPTLERGSFSL</sequence>
<keyword evidence="3" id="KW-0614">Plasmid</keyword>
<dbReference type="InterPro" id="IPR036397">
    <property type="entry name" value="RNaseH_sf"/>
</dbReference>
<evidence type="ECO:0000259" key="2">
    <source>
        <dbReference type="PROSITE" id="PS50994"/>
    </source>
</evidence>
<dbReference type="InterPro" id="IPR012337">
    <property type="entry name" value="RNaseH-like_sf"/>
</dbReference>
<dbReference type="Gene3D" id="3.30.420.10">
    <property type="entry name" value="Ribonuclease H-like superfamily/Ribonuclease H"/>
    <property type="match status" value="1"/>
</dbReference>
<comment type="function">
    <text evidence="1">Involved in the transposition of the insertion sequence.</text>
</comment>
<reference evidence="3 4" key="1">
    <citation type="submission" date="2016-04" db="EMBL/GenBank/DDBJ databases">
        <title>High quality genome of the nematocidal Bacillus thuringiensis MYBT18246.</title>
        <authorList>
            <person name="Hollensteiner J."/>
            <person name="Poehlein A."/>
            <person name="Sproeer C."/>
            <person name="Bunk B."/>
            <person name="Rosenstiel P."/>
            <person name="Schulenburg H."/>
            <person name="Liesegang H."/>
        </authorList>
    </citation>
    <scope>NUCLEOTIDE SEQUENCE [LARGE SCALE GENOMIC DNA]</scope>
    <source>
        <strain evidence="3 4">MYBT18246</strain>
        <plasmid evidence="3 4">p120416</plasmid>
    </source>
</reference>
<dbReference type="NCBIfam" id="NF033546">
    <property type="entry name" value="transpos_IS21"/>
    <property type="match status" value="1"/>
</dbReference>
<geneLocation type="plasmid" evidence="3 4">
    <name>p120416</name>
</geneLocation>
<evidence type="ECO:0000256" key="1">
    <source>
        <dbReference type="ARBA" id="ARBA00002286"/>
    </source>
</evidence>
<evidence type="ECO:0000313" key="3">
    <source>
        <dbReference type="EMBL" id="ANS52087.1"/>
    </source>
</evidence>
<dbReference type="PROSITE" id="PS50994">
    <property type="entry name" value="INTEGRASE"/>
    <property type="match status" value="1"/>
</dbReference>
<dbReference type="Proteomes" id="UP000092743">
    <property type="component" value="Plasmid p120416"/>
</dbReference>
<organism evidence="3 4">
    <name type="scientific">Bacillus thuringiensis</name>
    <dbReference type="NCBI Taxonomy" id="1428"/>
    <lineage>
        <taxon>Bacteria</taxon>
        <taxon>Bacillati</taxon>
        <taxon>Bacillota</taxon>
        <taxon>Bacilli</taxon>
        <taxon>Bacillales</taxon>
        <taxon>Bacillaceae</taxon>
        <taxon>Bacillus</taxon>
        <taxon>Bacillus cereus group</taxon>
    </lineage>
</organism>
<name>A0A9W3SJ93_BACTU</name>